<gene>
    <name evidence="1" type="ORF">MM415A04054_0009</name>
</gene>
<evidence type="ECO:0000313" key="1">
    <source>
        <dbReference type="EMBL" id="QJA70025.1"/>
    </source>
</evidence>
<accession>A0A6M3JLN2</accession>
<proteinExistence type="predicted"/>
<dbReference type="EMBL" id="MT141757">
    <property type="protein sequence ID" value="QJA70025.1"/>
    <property type="molecule type" value="Genomic_DNA"/>
</dbReference>
<organism evidence="1">
    <name type="scientific">viral metagenome</name>
    <dbReference type="NCBI Taxonomy" id="1070528"/>
    <lineage>
        <taxon>unclassified sequences</taxon>
        <taxon>metagenomes</taxon>
        <taxon>organismal metagenomes</taxon>
    </lineage>
</organism>
<protein>
    <submittedName>
        <fullName evidence="1">Uncharacterized protein</fullName>
    </submittedName>
</protein>
<reference evidence="1" key="1">
    <citation type="submission" date="2020-03" db="EMBL/GenBank/DDBJ databases">
        <title>The deep terrestrial virosphere.</title>
        <authorList>
            <person name="Holmfeldt K."/>
            <person name="Nilsson E."/>
            <person name="Simone D."/>
            <person name="Lopez-Fernandez M."/>
            <person name="Wu X."/>
            <person name="de Brujin I."/>
            <person name="Lundin D."/>
            <person name="Andersson A."/>
            <person name="Bertilsson S."/>
            <person name="Dopson M."/>
        </authorList>
    </citation>
    <scope>NUCLEOTIDE SEQUENCE</scope>
    <source>
        <strain evidence="1">MM415A04054</strain>
    </source>
</reference>
<name>A0A6M3JLN2_9ZZZZ</name>
<dbReference type="AlphaFoldDB" id="A0A6M3JLN2"/>
<sequence length="48" mass="5962">MELEEFEKRIKEEFDKDIKLFPVNPTKSDLYDFYIEAMRTFNKLLKEE</sequence>